<dbReference type="SUPFAM" id="SSF48097">
    <property type="entry name" value="Regulator of G-protein signaling, RGS"/>
    <property type="match status" value="1"/>
</dbReference>
<dbReference type="EMBL" id="MK071987">
    <property type="protein sequence ID" value="AYV76590.1"/>
    <property type="molecule type" value="Genomic_DNA"/>
</dbReference>
<evidence type="ECO:0000313" key="1">
    <source>
        <dbReference type="EMBL" id="AYV76590.1"/>
    </source>
</evidence>
<proteinExistence type="predicted"/>
<dbReference type="InterPro" id="IPR036305">
    <property type="entry name" value="RGS_sf"/>
</dbReference>
<protein>
    <submittedName>
        <fullName evidence="1">Uncharacterized protein</fullName>
    </submittedName>
</protein>
<organism evidence="1">
    <name type="scientific">Terrestrivirus sp</name>
    <dbReference type="NCBI Taxonomy" id="2487775"/>
    <lineage>
        <taxon>Viruses</taxon>
        <taxon>Varidnaviria</taxon>
        <taxon>Bamfordvirae</taxon>
        <taxon>Nucleocytoviricota</taxon>
        <taxon>Megaviricetes</taxon>
        <taxon>Imitervirales</taxon>
        <taxon>Mimiviridae</taxon>
        <taxon>Klosneuvirinae</taxon>
    </lineage>
</organism>
<reference evidence="1" key="1">
    <citation type="submission" date="2018-10" db="EMBL/GenBank/DDBJ databases">
        <title>Hidden diversity of soil giant viruses.</title>
        <authorList>
            <person name="Schulz F."/>
            <person name="Alteio L."/>
            <person name="Goudeau D."/>
            <person name="Ryan E.M."/>
            <person name="Malmstrom R.R."/>
            <person name="Blanchard J."/>
            <person name="Woyke T."/>
        </authorList>
    </citation>
    <scope>NUCLEOTIDE SEQUENCE</scope>
    <source>
        <strain evidence="1">TEV1</strain>
    </source>
</reference>
<gene>
    <name evidence="1" type="ORF">Terrestrivirus9_27</name>
</gene>
<sequence>MENNILKNEIDENAIFRKHFDYHLKECYYLPKESEISIKNTYKKTSNTSDKFIEGQLVKTKSSSDPGKLNKIGWYQNKMRKFRSDKDIKKSSTIELEVRLYNVLYNRDDLNSFVRFCESISKTTLYMIYFYIETVYANQLIIKTHIDFDTVERIIRRYISPELIELSSEEIEDMKSKFYNMECTVFDRVLKRIGFHLEIIFSKWLCD</sequence>
<name>A0A3G4ZNW4_9VIRU</name>
<accession>A0A3G4ZNW4</accession>